<dbReference type="OrthoDB" id="2161780at2759"/>
<gene>
    <name evidence="1" type="ORF">PROQFM164_S01g000015</name>
</gene>
<dbReference type="EMBL" id="HG792015">
    <property type="protein sequence ID" value="CDM26206.1"/>
    <property type="molecule type" value="Genomic_DNA"/>
</dbReference>
<keyword evidence="2" id="KW-1185">Reference proteome</keyword>
<accession>W6PR35</accession>
<protein>
    <submittedName>
        <fullName evidence="1">Genomic scaffold, ProqFM164S01</fullName>
    </submittedName>
</protein>
<reference evidence="1" key="1">
    <citation type="journal article" date="2014" name="Nat. Commun.">
        <title>Multiple recent horizontal transfers of a large genomic region in cheese making fungi.</title>
        <authorList>
            <person name="Cheeseman K."/>
            <person name="Ropars J."/>
            <person name="Renault P."/>
            <person name="Dupont J."/>
            <person name="Gouzy J."/>
            <person name="Branca A."/>
            <person name="Abraham A.L."/>
            <person name="Ceppi M."/>
            <person name="Conseiller E."/>
            <person name="Debuchy R."/>
            <person name="Malagnac F."/>
            <person name="Goarin A."/>
            <person name="Silar P."/>
            <person name="Lacoste S."/>
            <person name="Sallet E."/>
            <person name="Bensimon A."/>
            <person name="Giraud T."/>
            <person name="Brygoo Y."/>
        </authorList>
    </citation>
    <scope>NUCLEOTIDE SEQUENCE [LARGE SCALE GENOMIC DNA]</scope>
    <source>
        <strain evidence="1">FM164</strain>
    </source>
</reference>
<dbReference type="Gene3D" id="3.90.1150.170">
    <property type="match status" value="1"/>
</dbReference>
<dbReference type="STRING" id="1365484.W6PR35"/>
<evidence type="ECO:0000313" key="1">
    <source>
        <dbReference type="EMBL" id="CDM26206.1"/>
    </source>
</evidence>
<proteinExistence type="predicted"/>
<organism evidence="1 2">
    <name type="scientific">Penicillium roqueforti (strain FM164)</name>
    <dbReference type="NCBI Taxonomy" id="1365484"/>
    <lineage>
        <taxon>Eukaryota</taxon>
        <taxon>Fungi</taxon>
        <taxon>Dikarya</taxon>
        <taxon>Ascomycota</taxon>
        <taxon>Pezizomycotina</taxon>
        <taxon>Eurotiomycetes</taxon>
        <taxon>Eurotiomycetidae</taxon>
        <taxon>Eurotiales</taxon>
        <taxon>Aspergillaceae</taxon>
        <taxon>Penicillium</taxon>
    </lineage>
</organism>
<name>W6PR35_PENRF</name>
<dbReference type="Proteomes" id="UP000030686">
    <property type="component" value="Unassembled WGS sequence"/>
</dbReference>
<sequence length="113" mass="12444">MTFDPKKHSHDLLLLHHLSTTASETTLIRQPNLEKCNELLKLSVPGASICIEEVMKDAREIFYRIAVSHPRFLSSIPSPVSPLSKLEYGLTTAHNPFGEAGRQAPGCVPLRAA</sequence>
<dbReference type="AlphaFoldDB" id="W6PR35"/>
<evidence type="ECO:0000313" key="2">
    <source>
        <dbReference type="Proteomes" id="UP000030686"/>
    </source>
</evidence>